<organism evidence="1">
    <name type="scientific">Anguilla anguilla</name>
    <name type="common">European freshwater eel</name>
    <name type="synonym">Muraena anguilla</name>
    <dbReference type="NCBI Taxonomy" id="7936"/>
    <lineage>
        <taxon>Eukaryota</taxon>
        <taxon>Metazoa</taxon>
        <taxon>Chordata</taxon>
        <taxon>Craniata</taxon>
        <taxon>Vertebrata</taxon>
        <taxon>Euteleostomi</taxon>
        <taxon>Actinopterygii</taxon>
        <taxon>Neopterygii</taxon>
        <taxon>Teleostei</taxon>
        <taxon>Anguilliformes</taxon>
        <taxon>Anguillidae</taxon>
        <taxon>Anguilla</taxon>
    </lineage>
</organism>
<evidence type="ECO:0000313" key="1">
    <source>
        <dbReference type="EMBL" id="JAH51091.1"/>
    </source>
</evidence>
<proteinExistence type="predicted"/>
<accession>A0A0E9TBV9</accession>
<sequence length="36" mass="3919">MTGISVEFCGNGSFIYVKSPSLLLSSVLTTFELTYL</sequence>
<name>A0A0E9TBV9_ANGAN</name>
<protein>
    <submittedName>
        <fullName evidence="1">Uncharacterized protein</fullName>
    </submittedName>
</protein>
<dbReference type="EMBL" id="GBXM01057486">
    <property type="protein sequence ID" value="JAH51091.1"/>
    <property type="molecule type" value="Transcribed_RNA"/>
</dbReference>
<reference evidence="1" key="1">
    <citation type="submission" date="2014-11" db="EMBL/GenBank/DDBJ databases">
        <authorList>
            <person name="Amaro Gonzalez C."/>
        </authorList>
    </citation>
    <scope>NUCLEOTIDE SEQUENCE</scope>
</reference>
<dbReference type="AlphaFoldDB" id="A0A0E9TBV9"/>
<reference evidence="1" key="2">
    <citation type="journal article" date="2015" name="Fish Shellfish Immunol.">
        <title>Early steps in the European eel (Anguilla anguilla)-Vibrio vulnificus interaction in the gills: Role of the RtxA13 toxin.</title>
        <authorList>
            <person name="Callol A."/>
            <person name="Pajuelo D."/>
            <person name="Ebbesson L."/>
            <person name="Teles M."/>
            <person name="MacKenzie S."/>
            <person name="Amaro C."/>
        </authorList>
    </citation>
    <scope>NUCLEOTIDE SEQUENCE</scope>
</reference>